<dbReference type="Gene3D" id="3.40.190.10">
    <property type="entry name" value="Periplasmic binding protein-like II"/>
    <property type="match status" value="2"/>
</dbReference>
<organism evidence="3 4">
    <name type="scientific">Compostibacillus humi</name>
    <dbReference type="NCBI Taxonomy" id="1245525"/>
    <lineage>
        <taxon>Bacteria</taxon>
        <taxon>Bacillati</taxon>
        <taxon>Bacillota</taxon>
        <taxon>Bacilli</taxon>
        <taxon>Bacillales</taxon>
        <taxon>Bacillaceae</taxon>
        <taxon>Compostibacillus</taxon>
    </lineage>
</organism>
<dbReference type="PROSITE" id="PS51257">
    <property type="entry name" value="PROKAR_LIPOPROTEIN"/>
    <property type="match status" value="1"/>
</dbReference>
<dbReference type="Pfam" id="PF16868">
    <property type="entry name" value="NMT1_3"/>
    <property type="match status" value="1"/>
</dbReference>
<dbReference type="NCBIfam" id="TIGR02122">
    <property type="entry name" value="TRAP_TAXI"/>
    <property type="match status" value="1"/>
</dbReference>
<gene>
    <name evidence="3" type="ORF">GCM10010978_00340</name>
</gene>
<keyword evidence="2" id="KW-0732">Signal</keyword>
<dbReference type="CDD" id="cd13520">
    <property type="entry name" value="PBP2_TAXI_TRAP"/>
    <property type="match status" value="1"/>
</dbReference>
<dbReference type="PANTHER" id="PTHR42941:SF1">
    <property type="entry name" value="SLL1037 PROTEIN"/>
    <property type="match status" value="1"/>
</dbReference>
<reference evidence="3" key="1">
    <citation type="journal article" date="2014" name="Int. J. Syst. Evol. Microbiol.">
        <title>Complete genome sequence of Corynebacterium casei LMG S-19264T (=DSM 44701T), isolated from a smear-ripened cheese.</title>
        <authorList>
            <consortium name="US DOE Joint Genome Institute (JGI-PGF)"/>
            <person name="Walter F."/>
            <person name="Albersmeier A."/>
            <person name="Kalinowski J."/>
            <person name="Ruckert C."/>
        </authorList>
    </citation>
    <scope>NUCLEOTIDE SEQUENCE</scope>
    <source>
        <strain evidence="3">CGMCC 1.12360</strain>
    </source>
</reference>
<dbReference type="PANTHER" id="PTHR42941">
    <property type="entry name" value="SLL1037 PROTEIN"/>
    <property type="match status" value="1"/>
</dbReference>
<feature type="chain" id="PRO_5035288516" evidence="2">
    <location>
        <begin position="21"/>
        <end position="338"/>
    </location>
</feature>
<name>A0A8J2ZNV5_9BACI</name>
<accession>A0A8J2ZNV5</accession>
<dbReference type="EMBL" id="BMEV01000001">
    <property type="protein sequence ID" value="GGH67897.1"/>
    <property type="molecule type" value="Genomic_DNA"/>
</dbReference>
<reference evidence="3" key="2">
    <citation type="submission" date="2020-09" db="EMBL/GenBank/DDBJ databases">
        <authorList>
            <person name="Sun Q."/>
            <person name="Zhou Y."/>
        </authorList>
    </citation>
    <scope>NUCLEOTIDE SEQUENCE</scope>
    <source>
        <strain evidence="3">CGMCC 1.12360</strain>
    </source>
</reference>
<evidence type="ECO:0000313" key="4">
    <source>
        <dbReference type="Proteomes" id="UP000602050"/>
    </source>
</evidence>
<dbReference type="Proteomes" id="UP000602050">
    <property type="component" value="Unassembled WGS sequence"/>
</dbReference>
<dbReference type="RefSeq" id="WP_188390335.1">
    <property type="nucleotide sequence ID" value="NZ_BMEV01000001.1"/>
</dbReference>
<sequence>MKKFIIFVIISVMVALTACSQESSNDASTEEGSSNGSGGGEPTEVPSEITFGAATVGGVWYTIAGAMSDKMKEIFPDSSVAIVEGGSTANLLGLGDGTFDIAFTNGEAISEANNGTGEFEEPINNFSTVATMYPNPVQIIVRADSDIQSVEDLKGKKVSPGIRGYSGELAFLRILDILGMSYDDLDGIEYTGTEEAANLLRDKHIDAWIGNLAAPAATWQEMDTTVGIRLISLDEDVIDQMYEQNPGYVPYTIEAGTYPNQDEDVRTVAPYTVLLVNNDTMPEDAVYEFTKMVVENNDAWSTISSTLNDFDAEYSVENNTGEMHPGAERYYKEIGVME</sequence>
<evidence type="ECO:0000313" key="3">
    <source>
        <dbReference type="EMBL" id="GGH67897.1"/>
    </source>
</evidence>
<dbReference type="SUPFAM" id="SSF53850">
    <property type="entry name" value="Periplasmic binding protein-like II"/>
    <property type="match status" value="1"/>
</dbReference>
<evidence type="ECO:0000256" key="1">
    <source>
        <dbReference type="SAM" id="MobiDB-lite"/>
    </source>
</evidence>
<feature type="region of interest" description="Disordered" evidence="1">
    <location>
        <begin position="24"/>
        <end position="47"/>
    </location>
</feature>
<comment type="caution">
    <text evidence="3">The sequence shown here is derived from an EMBL/GenBank/DDBJ whole genome shotgun (WGS) entry which is preliminary data.</text>
</comment>
<evidence type="ECO:0000256" key="2">
    <source>
        <dbReference type="SAM" id="SignalP"/>
    </source>
</evidence>
<dbReference type="InterPro" id="IPR011852">
    <property type="entry name" value="TRAP_TAXI"/>
</dbReference>
<feature type="signal peptide" evidence="2">
    <location>
        <begin position="1"/>
        <end position="20"/>
    </location>
</feature>
<protein>
    <submittedName>
        <fullName evidence="3">C4-dicarboxylate ABC transporter substrate-binding protein</fullName>
    </submittedName>
</protein>
<keyword evidence="4" id="KW-1185">Reference proteome</keyword>
<proteinExistence type="predicted"/>
<dbReference type="AlphaFoldDB" id="A0A8J2ZNV5"/>